<keyword evidence="5 10" id="KW-0456">Lyase</keyword>
<feature type="binding site" evidence="10 12">
    <location>
        <begin position="140"/>
        <end position="141"/>
    </location>
    <ligand>
        <name>L-glutamine</name>
        <dbReference type="ChEBI" id="CHEBI:58359"/>
    </ligand>
</feature>
<keyword evidence="3 10" id="KW-0663">Pyridoxal phosphate</keyword>
<organism evidence="13 14">
    <name type="scientific">Microbacterium tenebrionis</name>
    <dbReference type="NCBI Taxonomy" id="2830665"/>
    <lineage>
        <taxon>Bacteria</taxon>
        <taxon>Bacillati</taxon>
        <taxon>Actinomycetota</taxon>
        <taxon>Actinomycetes</taxon>
        <taxon>Micrococcales</taxon>
        <taxon>Microbacteriaceae</taxon>
        <taxon>Microbacterium</taxon>
    </lineage>
</organism>
<feature type="active site" description="Nucleophile" evidence="10 11">
    <location>
        <position position="82"/>
    </location>
</feature>
<evidence type="ECO:0000256" key="4">
    <source>
        <dbReference type="ARBA" id="ARBA00022962"/>
    </source>
</evidence>
<dbReference type="CDD" id="cd01749">
    <property type="entry name" value="GATase1_PB"/>
    <property type="match status" value="1"/>
</dbReference>
<gene>
    <name evidence="10 13" type="primary">pdxT</name>
    <name evidence="13" type="ORF">KEC56_05410</name>
</gene>
<dbReference type="PROSITE" id="PS51274">
    <property type="entry name" value="GATASE_COBBQ"/>
    <property type="match status" value="1"/>
</dbReference>
<evidence type="ECO:0000313" key="14">
    <source>
        <dbReference type="Proteomes" id="UP001139289"/>
    </source>
</evidence>
<dbReference type="Pfam" id="PF01174">
    <property type="entry name" value="SNO"/>
    <property type="match status" value="1"/>
</dbReference>
<keyword evidence="4 10" id="KW-0315">Glutamine amidotransferase</keyword>
<feature type="active site" description="Charge relay system" evidence="10 11">
    <location>
        <position position="179"/>
    </location>
</feature>
<comment type="pathway">
    <text evidence="10">Cofactor biosynthesis; pyridoxal 5'-phosphate biosynthesis.</text>
</comment>
<dbReference type="GO" id="GO:0008614">
    <property type="term" value="P:pyridoxine metabolic process"/>
    <property type="evidence" value="ECO:0007669"/>
    <property type="project" value="TreeGrafter"/>
</dbReference>
<dbReference type="GO" id="GO:1903600">
    <property type="term" value="C:glutaminase complex"/>
    <property type="evidence" value="ECO:0007669"/>
    <property type="project" value="TreeGrafter"/>
</dbReference>
<dbReference type="HAMAP" id="MF_01615">
    <property type="entry name" value="PdxT"/>
    <property type="match status" value="1"/>
</dbReference>
<dbReference type="PIRSF" id="PIRSF005639">
    <property type="entry name" value="Glut_amidoT_SNO"/>
    <property type="match status" value="1"/>
</dbReference>
<evidence type="ECO:0000256" key="9">
    <source>
        <dbReference type="ARBA" id="ARBA00064749"/>
    </source>
</evidence>
<dbReference type="Gene3D" id="3.40.50.880">
    <property type="match status" value="1"/>
</dbReference>
<comment type="function">
    <text evidence="8 10">Catalyzes the hydrolysis of glutamine to glutamate and ammonia as part of the biosynthesis of pyridoxal 5'-phosphate. The resulting ammonia molecule is channeled to the active site of PdxS.</text>
</comment>
<feature type="binding site" evidence="10 12">
    <location>
        <begin position="50"/>
        <end position="52"/>
    </location>
    <ligand>
        <name>L-glutamine</name>
        <dbReference type="ChEBI" id="CHEBI:58359"/>
    </ligand>
</feature>
<dbReference type="GO" id="GO:0004359">
    <property type="term" value="F:glutaminase activity"/>
    <property type="evidence" value="ECO:0007669"/>
    <property type="project" value="UniProtKB-UniRule"/>
</dbReference>
<evidence type="ECO:0000256" key="11">
    <source>
        <dbReference type="PIRSR" id="PIRSR005639-1"/>
    </source>
</evidence>
<name>A0A9X1LNF4_9MICO</name>
<evidence type="ECO:0000256" key="12">
    <source>
        <dbReference type="PIRSR" id="PIRSR005639-2"/>
    </source>
</evidence>
<reference evidence="13" key="1">
    <citation type="submission" date="2021-04" db="EMBL/GenBank/DDBJ databases">
        <title>Microbacterium tenobrionis sp. nov. and Microbacterium allomyrinae sp. nov., isolated from larvae of Tenobrio molitor and Allomyrina dichotoma, respectively.</title>
        <authorList>
            <person name="Lee S.D."/>
        </authorList>
    </citation>
    <scope>NUCLEOTIDE SEQUENCE</scope>
    <source>
        <strain evidence="13">YMB-B2</strain>
    </source>
</reference>
<proteinExistence type="inferred from homology"/>
<dbReference type="AlphaFoldDB" id="A0A9X1LNF4"/>
<dbReference type="InterPro" id="IPR029062">
    <property type="entry name" value="Class_I_gatase-like"/>
</dbReference>
<evidence type="ECO:0000256" key="7">
    <source>
        <dbReference type="ARBA" id="ARBA00049534"/>
    </source>
</evidence>
<comment type="catalytic activity">
    <reaction evidence="7 10">
        <text>L-glutamine + H2O = L-glutamate + NH4(+)</text>
        <dbReference type="Rhea" id="RHEA:15889"/>
        <dbReference type="ChEBI" id="CHEBI:15377"/>
        <dbReference type="ChEBI" id="CHEBI:28938"/>
        <dbReference type="ChEBI" id="CHEBI:29985"/>
        <dbReference type="ChEBI" id="CHEBI:58359"/>
        <dbReference type="EC" id="3.5.1.2"/>
    </reaction>
</comment>
<dbReference type="GO" id="GO:0005829">
    <property type="term" value="C:cytosol"/>
    <property type="evidence" value="ECO:0007669"/>
    <property type="project" value="TreeGrafter"/>
</dbReference>
<evidence type="ECO:0000256" key="8">
    <source>
        <dbReference type="ARBA" id="ARBA00054599"/>
    </source>
</evidence>
<dbReference type="InterPro" id="IPR002161">
    <property type="entry name" value="PdxT/SNO"/>
</dbReference>
<dbReference type="RefSeq" id="WP_227530167.1">
    <property type="nucleotide sequence ID" value="NZ_JAGTTM010000002.1"/>
</dbReference>
<dbReference type="GO" id="GO:0042823">
    <property type="term" value="P:pyridoxal phosphate biosynthetic process"/>
    <property type="evidence" value="ECO:0007669"/>
    <property type="project" value="UniProtKB-UniRule"/>
</dbReference>
<dbReference type="InterPro" id="IPR021196">
    <property type="entry name" value="PdxT/SNO_CS"/>
</dbReference>
<dbReference type="NCBIfam" id="TIGR03800">
    <property type="entry name" value="PLP_synth_Pdx2"/>
    <property type="match status" value="1"/>
</dbReference>
<accession>A0A9X1LNF4</accession>
<keyword evidence="14" id="KW-1185">Reference proteome</keyword>
<evidence type="ECO:0000256" key="3">
    <source>
        <dbReference type="ARBA" id="ARBA00022898"/>
    </source>
</evidence>
<dbReference type="PROSITE" id="PS51130">
    <property type="entry name" value="PDXT_SNO_2"/>
    <property type="match status" value="1"/>
</dbReference>
<evidence type="ECO:0000313" key="13">
    <source>
        <dbReference type="EMBL" id="MCC2028954.1"/>
    </source>
</evidence>
<dbReference type="GO" id="GO:0036381">
    <property type="term" value="F:pyridoxal 5'-phosphate synthase (glutamine hydrolysing) activity"/>
    <property type="evidence" value="ECO:0007669"/>
    <property type="project" value="UniProtKB-UniRule"/>
</dbReference>
<dbReference type="EC" id="3.5.1.2" evidence="10"/>
<feature type="active site" description="Charge relay system" evidence="10 11">
    <location>
        <position position="177"/>
    </location>
</feature>
<evidence type="ECO:0000256" key="10">
    <source>
        <dbReference type="HAMAP-Rule" id="MF_01615"/>
    </source>
</evidence>
<dbReference type="GO" id="GO:0006543">
    <property type="term" value="P:L-glutamine catabolic process"/>
    <property type="evidence" value="ECO:0007669"/>
    <property type="project" value="UniProtKB-UniRule"/>
</dbReference>
<protein>
    <recommendedName>
        <fullName evidence="10">Pyridoxal 5'-phosphate synthase subunit PdxT</fullName>
        <ecNumber evidence="10">4.3.3.6</ecNumber>
    </recommendedName>
    <alternativeName>
        <fullName evidence="10">Pdx2</fullName>
    </alternativeName>
    <alternativeName>
        <fullName evidence="10">Pyridoxal 5'-phosphate synthase glutaminase subunit</fullName>
        <ecNumber evidence="10">3.5.1.2</ecNumber>
    </alternativeName>
</protein>
<comment type="caution">
    <text evidence="13">The sequence shown here is derived from an EMBL/GenBank/DDBJ whole genome shotgun (WGS) entry which is preliminary data.</text>
</comment>
<dbReference type="PROSITE" id="PS51273">
    <property type="entry name" value="GATASE_TYPE_1"/>
    <property type="match status" value="1"/>
</dbReference>
<feature type="binding site" evidence="10 12">
    <location>
        <position position="111"/>
    </location>
    <ligand>
        <name>L-glutamine</name>
        <dbReference type="ChEBI" id="CHEBI:58359"/>
    </ligand>
</feature>
<comment type="similarity">
    <text evidence="1 10">Belongs to the glutaminase PdxT/SNO family.</text>
</comment>
<dbReference type="PROSITE" id="PS01236">
    <property type="entry name" value="PDXT_SNO_1"/>
    <property type="match status" value="1"/>
</dbReference>
<comment type="subunit">
    <text evidence="9 10">In the presence of PdxS, forms a dodecamer of heterodimers. Only shows activity in the heterodimer.</text>
</comment>
<dbReference type="FunFam" id="3.40.50.880:FF:000010">
    <property type="entry name" value="uncharacterized protein LOC100176842 isoform X2"/>
    <property type="match status" value="1"/>
</dbReference>
<dbReference type="Proteomes" id="UP001139289">
    <property type="component" value="Unassembled WGS sequence"/>
</dbReference>
<evidence type="ECO:0000256" key="5">
    <source>
        <dbReference type="ARBA" id="ARBA00023239"/>
    </source>
</evidence>
<evidence type="ECO:0000256" key="1">
    <source>
        <dbReference type="ARBA" id="ARBA00008345"/>
    </source>
</evidence>
<dbReference type="SUPFAM" id="SSF52317">
    <property type="entry name" value="Class I glutamine amidotransferase-like"/>
    <property type="match status" value="1"/>
</dbReference>
<sequence>MAGSPRVGILALQGDVREHEHVLQALGADTLRVRRPEELAQVDALVIPGGESTVIDKLSRTFGLRDPIRAAIADGMPMLGTCAGLIMLADTVIDAIDGQESFGGLDAVVRRNAFGRQVESFEAELVAPGIDGDAVRAAFIRGPVIETVGGSASVLASLPDGRIVGVEQGGLIGLSFHPEISGEDRFHRRLLAAL</sequence>
<dbReference type="PANTHER" id="PTHR31559:SF0">
    <property type="entry name" value="PYRIDOXAL 5'-PHOSPHATE SYNTHASE SUBUNIT SNO1-RELATED"/>
    <property type="match status" value="1"/>
</dbReference>
<keyword evidence="2 10" id="KW-0378">Hydrolase</keyword>
<evidence type="ECO:0000256" key="6">
    <source>
        <dbReference type="ARBA" id="ARBA00047992"/>
    </source>
</evidence>
<evidence type="ECO:0000256" key="2">
    <source>
        <dbReference type="ARBA" id="ARBA00022801"/>
    </source>
</evidence>
<dbReference type="EC" id="4.3.3.6" evidence="10"/>
<comment type="catalytic activity">
    <reaction evidence="6 10">
        <text>aldehydo-D-ribose 5-phosphate + D-glyceraldehyde 3-phosphate + L-glutamine = pyridoxal 5'-phosphate + L-glutamate + phosphate + 3 H2O + H(+)</text>
        <dbReference type="Rhea" id="RHEA:31507"/>
        <dbReference type="ChEBI" id="CHEBI:15377"/>
        <dbReference type="ChEBI" id="CHEBI:15378"/>
        <dbReference type="ChEBI" id="CHEBI:29985"/>
        <dbReference type="ChEBI" id="CHEBI:43474"/>
        <dbReference type="ChEBI" id="CHEBI:58273"/>
        <dbReference type="ChEBI" id="CHEBI:58359"/>
        <dbReference type="ChEBI" id="CHEBI:59776"/>
        <dbReference type="ChEBI" id="CHEBI:597326"/>
        <dbReference type="EC" id="4.3.3.6"/>
    </reaction>
</comment>
<dbReference type="PANTHER" id="PTHR31559">
    <property type="entry name" value="PYRIDOXAL 5'-PHOSPHATE SYNTHASE SUBUNIT SNO"/>
    <property type="match status" value="1"/>
</dbReference>
<dbReference type="EMBL" id="JAGTTM010000002">
    <property type="protein sequence ID" value="MCC2028954.1"/>
    <property type="molecule type" value="Genomic_DNA"/>
</dbReference>